<protein>
    <submittedName>
        <fullName evidence="1">Uncharacterized protein</fullName>
    </submittedName>
</protein>
<sequence>MNGLGVLALSLPIGVSIFRSGAPEVEAVLLSWMPNVITCVLSALVLIAIPLYEQLLARSCDDEMLKAPFQQLPLTILSAPAALLLNNAADLLAYYRLCVLGKNAITLTHRKKVQLGGNGAAAEQAHETGLGGVSPAPATAASVVLAVPSVGVVEDIEDIAGIHSI</sequence>
<evidence type="ECO:0000313" key="1">
    <source>
        <dbReference type="EMBL" id="CAD8356026.1"/>
    </source>
</evidence>
<reference evidence="1" key="1">
    <citation type="submission" date="2021-01" db="EMBL/GenBank/DDBJ databases">
        <authorList>
            <person name="Corre E."/>
            <person name="Pelletier E."/>
            <person name="Niang G."/>
            <person name="Scheremetjew M."/>
            <person name="Finn R."/>
            <person name="Kale V."/>
            <person name="Holt S."/>
            <person name="Cochrane G."/>
            <person name="Meng A."/>
            <person name="Brown T."/>
            <person name="Cohen L."/>
        </authorList>
    </citation>
    <scope>NUCLEOTIDE SEQUENCE</scope>
    <source>
        <strain evidence="1">Pbaha01</strain>
    </source>
</reference>
<dbReference type="EMBL" id="HBEG01018781">
    <property type="protein sequence ID" value="CAD8356026.1"/>
    <property type="molecule type" value="Transcribed_RNA"/>
</dbReference>
<accession>A0A7S0A890</accession>
<name>A0A7S0A890_9DINO</name>
<gene>
    <name evidence="1" type="ORF">PBAH0796_LOCUS11393</name>
</gene>
<proteinExistence type="predicted"/>
<dbReference type="AlphaFoldDB" id="A0A7S0A890"/>
<organism evidence="1">
    <name type="scientific">Pyrodinium bahamense</name>
    <dbReference type="NCBI Taxonomy" id="73915"/>
    <lineage>
        <taxon>Eukaryota</taxon>
        <taxon>Sar</taxon>
        <taxon>Alveolata</taxon>
        <taxon>Dinophyceae</taxon>
        <taxon>Gonyaulacales</taxon>
        <taxon>Pyrocystaceae</taxon>
        <taxon>Pyrodinium</taxon>
    </lineage>
</organism>